<sequence>MMMLGFSSEPWFWDYAIASVLSFSRVFDDLCQLRVIISFKLSYDLVVFVSDVESDDDEDDTEALMAVLDQIKKEWRGSRRLLHENLLWSCDEPKVVVATNINPKTVIHDAISATNFYFGMSMIETIDPSNSSVAGRNTDEDTPVKQVECTGKKSRINQVRKLDDLFNEISQILETIDPSNSSVAGRNTDEDTPVKQVECTGKKSRINQVRKLDDLFNEISQIL</sequence>
<organism evidence="1 2">
    <name type="scientific">Brassica cretica</name>
    <name type="common">Mustard</name>
    <dbReference type="NCBI Taxonomy" id="69181"/>
    <lineage>
        <taxon>Eukaryota</taxon>
        <taxon>Viridiplantae</taxon>
        <taxon>Streptophyta</taxon>
        <taxon>Embryophyta</taxon>
        <taxon>Tracheophyta</taxon>
        <taxon>Spermatophyta</taxon>
        <taxon>Magnoliopsida</taxon>
        <taxon>eudicotyledons</taxon>
        <taxon>Gunneridae</taxon>
        <taxon>Pentapetalae</taxon>
        <taxon>rosids</taxon>
        <taxon>malvids</taxon>
        <taxon>Brassicales</taxon>
        <taxon>Brassicaceae</taxon>
        <taxon>Brassiceae</taxon>
        <taxon>Brassica</taxon>
    </lineage>
</organism>
<accession>A0A8S9MG84</accession>
<dbReference type="AlphaFoldDB" id="A0A8S9MG84"/>
<comment type="caution">
    <text evidence="1">The sequence shown here is derived from an EMBL/GenBank/DDBJ whole genome shotgun (WGS) entry which is preliminary data.</text>
</comment>
<dbReference type="Proteomes" id="UP000712281">
    <property type="component" value="Unassembled WGS sequence"/>
</dbReference>
<name>A0A8S9MG84_BRACR</name>
<evidence type="ECO:0000313" key="1">
    <source>
        <dbReference type="EMBL" id="KAF2619244.1"/>
    </source>
</evidence>
<proteinExistence type="predicted"/>
<evidence type="ECO:0000313" key="2">
    <source>
        <dbReference type="Proteomes" id="UP000712281"/>
    </source>
</evidence>
<dbReference type="EMBL" id="QGKW02000007">
    <property type="protein sequence ID" value="KAF2619244.1"/>
    <property type="molecule type" value="Genomic_DNA"/>
</dbReference>
<reference evidence="1" key="1">
    <citation type="submission" date="2019-12" db="EMBL/GenBank/DDBJ databases">
        <title>Genome sequencing and annotation of Brassica cretica.</title>
        <authorList>
            <person name="Studholme D.J."/>
            <person name="Sarris P.F."/>
        </authorList>
    </citation>
    <scope>NUCLEOTIDE SEQUENCE</scope>
    <source>
        <strain evidence="1">PFS-001/15</strain>
        <tissue evidence="1">Leaf</tissue>
    </source>
</reference>
<gene>
    <name evidence="1" type="ORF">F2Q68_00042157</name>
</gene>
<protein>
    <submittedName>
        <fullName evidence="1">Uncharacterized protein</fullName>
    </submittedName>
</protein>